<protein>
    <submittedName>
        <fullName evidence="3">Uncharacterized protein</fullName>
    </submittedName>
</protein>
<dbReference type="SUPFAM" id="SSF55874">
    <property type="entry name" value="ATPase domain of HSP90 chaperone/DNA topoisomerase II/histidine kinase"/>
    <property type="match status" value="1"/>
</dbReference>
<sequence>MAAAPEFDGGNSGHEVIALLTSCSPASDDNGSDDHGSASTKAVQTTTMVTTLTSSTAANAPEVPKMIQEEQVVASKNQKLTAAAPTTGVVSSSTTATTTIPIAKSVGSTPGTSTTCPLPQSSTTRNNNNKNNNSMEVCTPTNTLSNNNAADFERIIRRPHLFQQSKIKPSPTFSFGGILVKDYVYSLDEDVAQIDHLLKQVSKFALLTWISLIGISYWAAPPGSIQRYTGAERNALLVELSILTTAVLVKHIPLVWEMNVMEMSTPSTSASSSEVGKSRRIKSRNILGKKKFSGVLTGGMTAQLIAISSVAIMVLFPVPVMIDPILGCRVHLIRWCEWTPCAGFLTLMMDCIDAPQYDGTKFTHPWKTIFVTAAMESLSTFCGLIFPFCTNWYVWMGWMIFSCVTFLSVPIRYFEKRRLFQTIRWRGGRRVDEIELYERTRTSLALNFVCSGVWSTMVIAYFVTSCGHLVVSESWTIMHNPAITMFGNCTLDLLSKCLYMALILDAHQAIFDESKRANRRLAELRNMMGVVWENSSDTIAISVRKISGNVTSMVSPSFFRSALTAAERERIQDISAVVLEHSHTLMNSKQSSATKNLPTKVNHTSGVGIEIIRKVDFDSVDFQFYGDNVAHAYTEYETEDMTTLVNAFTDMLLRAWRDDSEEHLFEYDTSFDDGKKRTKFEVMLTRLDANAKVLVVRNVSERYQRFEAEKRFIFETTARQRDAEANRFTRHEVKNGILAAIEICGNIHDHISSGIDWMRDRQIVSEPSLTFGIENVDELDQTLHEVLDIILAGTMARDIINGIYLPRLEHIDLNSILGQMRGYKVHNSQLSFVSTPSPLPILLSDPSLLKCIHGNAIRNSLKYGMNGGEIITEVNYDQITGIFEMKVINFPGPGHAKLVAMGPRASEQVFSHDTRLHVDCDLGKRGYSAGDGAWIISKCATILGGKVQITFEEDRTVFWFQAPMKLGTPPPLDIDEFRLPSDVWGIGIDDSMIQRKLLRVLFEHTGIPESRQVILGQNTEEIVGFVDFVVDFVNRRPTGRFFIVADENFEIADSSSHEHISGSECIRLIRNALSLEQESRMLALVRSANDSPQDLALYSSKAHGVMPKVPLRGSSVRETVYHLWRVRFPGLEGVVSPSPVASLGNLSDTTSVSTVELLAEVEKIDNFCVENPRKSPQDKWHLLWDKLHQLKGDLKSANDEDRLTEAIDLIEALRDGNKPADDFMPTWLRIRSDIVSFISQN</sequence>
<feature type="region of interest" description="Disordered" evidence="1">
    <location>
        <begin position="24"/>
        <end position="44"/>
    </location>
</feature>
<proteinExistence type="predicted"/>
<feature type="region of interest" description="Disordered" evidence="1">
    <location>
        <begin position="103"/>
        <end position="133"/>
    </location>
</feature>
<keyword evidence="4" id="KW-1185">Reference proteome</keyword>
<comment type="caution">
    <text evidence="3">The sequence shown here is derived from an EMBL/GenBank/DDBJ whole genome shotgun (WGS) entry which is preliminary data.</text>
</comment>
<dbReference type="Gene3D" id="1.20.1070.10">
    <property type="entry name" value="Rhodopsin 7-helix transmembrane proteins"/>
    <property type="match status" value="1"/>
</dbReference>
<feature type="transmembrane region" description="Helical" evidence="2">
    <location>
        <begin position="444"/>
        <end position="463"/>
    </location>
</feature>
<evidence type="ECO:0000256" key="1">
    <source>
        <dbReference type="SAM" id="MobiDB-lite"/>
    </source>
</evidence>
<gene>
    <name evidence="3" type="ORF">ACHAWU_000661</name>
</gene>
<evidence type="ECO:0000313" key="3">
    <source>
        <dbReference type="EMBL" id="KAL3759362.1"/>
    </source>
</evidence>
<accession>A0ABD3M6Y8</accession>
<evidence type="ECO:0000313" key="4">
    <source>
        <dbReference type="Proteomes" id="UP001530293"/>
    </source>
</evidence>
<dbReference type="Proteomes" id="UP001530293">
    <property type="component" value="Unassembled WGS sequence"/>
</dbReference>
<evidence type="ECO:0000256" key="2">
    <source>
        <dbReference type="SAM" id="Phobius"/>
    </source>
</evidence>
<keyword evidence="2" id="KW-0472">Membrane</keyword>
<dbReference type="AlphaFoldDB" id="A0ABD3M6Y8"/>
<organism evidence="3 4">
    <name type="scientific">Discostella pseudostelligera</name>
    <dbReference type="NCBI Taxonomy" id="259834"/>
    <lineage>
        <taxon>Eukaryota</taxon>
        <taxon>Sar</taxon>
        <taxon>Stramenopiles</taxon>
        <taxon>Ochrophyta</taxon>
        <taxon>Bacillariophyta</taxon>
        <taxon>Coscinodiscophyceae</taxon>
        <taxon>Thalassiosirophycidae</taxon>
        <taxon>Stephanodiscales</taxon>
        <taxon>Stephanodiscaceae</taxon>
        <taxon>Discostella</taxon>
    </lineage>
</organism>
<keyword evidence="2" id="KW-0812">Transmembrane</keyword>
<feature type="compositionally biased region" description="Polar residues" evidence="1">
    <location>
        <begin position="106"/>
        <end position="125"/>
    </location>
</feature>
<dbReference type="InterPro" id="IPR036890">
    <property type="entry name" value="HATPase_C_sf"/>
</dbReference>
<keyword evidence="2" id="KW-1133">Transmembrane helix</keyword>
<name>A0ABD3M6Y8_9STRA</name>
<reference evidence="3 4" key="1">
    <citation type="submission" date="2024-10" db="EMBL/GenBank/DDBJ databases">
        <title>Updated reference genomes for cyclostephanoid diatoms.</title>
        <authorList>
            <person name="Roberts W.R."/>
            <person name="Alverson A.J."/>
        </authorList>
    </citation>
    <scope>NUCLEOTIDE SEQUENCE [LARGE SCALE GENOMIC DNA]</scope>
    <source>
        <strain evidence="3 4">AJA232-27</strain>
    </source>
</reference>
<feature type="transmembrane region" description="Helical" evidence="2">
    <location>
        <begin position="292"/>
        <end position="316"/>
    </location>
</feature>
<dbReference type="EMBL" id="JALLBG020000200">
    <property type="protein sequence ID" value="KAL3759362.1"/>
    <property type="molecule type" value="Genomic_DNA"/>
</dbReference>
<feature type="transmembrane region" description="Helical" evidence="2">
    <location>
        <begin position="392"/>
        <end position="414"/>
    </location>
</feature>